<proteinExistence type="inferred from homology"/>
<keyword evidence="7" id="KW-1185">Reference proteome</keyword>
<dbReference type="EMBL" id="JAEPBG010000017">
    <property type="protein sequence ID" value="MBK4738160.1"/>
    <property type="molecule type" value="Genomic_DNA"/>
</dbReference>
<gene>
    <name evidence="6" type="ORF">JJB74_26350</name>
</gene>
<dbReference type="InterPro" id="IPR005119">
    <property type="entry name" value="LysR_subst-bd"/>
</dbReference>
<comment type="caution">
    <text evidence="6">The sequence shown here is derived from an EMBL/GenBank/DDBJ whole genome shotgun (WGS) entry which is preliminary data.</text>
</comment>
<sequence length="299" mass="33560">MDLRDLKYFEAIAVEGHLGRAAERLYRTQPALTKCIDRLEEELGAKLFERAGRGLRLTAVGEVLLARTRQMSIMMDETAREIGDYAKGLEGHIRLGCAPTVAEHLLPQICKDLLVEASKVTLELKVAMNDALLAGLKAGELDVVLGPLTQTDESFLSEEIIHDEMVVMASAQHAIFQKEITMRTLLDYSWVLPAPSVASRQWLDDAFDRHHLPRPRVQITPTVINMILPLIEETGLLGFASKLNLQTGRTKLREVPLPQTTMPRRMGLTFRRDLYLPPAAHRLIALIRKNRQGYGVRLG</sequence>
<evidence type="ECO:0000259" key="5">
    <source>
        <dbReference type="PROSITE" id="PS50931"/>
    </source>
</evidence>
<dbReference type="GO" id="GO:0003677">
    <property type="term" value="F:DNA binding"/>
    <property type="evidence" value="ECO:0007669"/>
    <property type="project" value="UniProtKB-KW"/>
</dbReference>
<evidence type="ECO:0000256" key="1">
    <source>
        <dbReference type="ARBA" id="ARBA00009437"/>
    </source>
</evidence>
<dbReference type="SUPFAM" id="SSF46785">
    <property type="entry name" value="Winged helix' DNA-binding domain"/>
    <property type="match status" value="1"/>
</dbReference>
<dbReference type="InterPro" id="IPR000847">
    <property type="entry name" value="LysR_HTH_N"/>
</dbReference>
<keyword evidence="3" id="KW-0238">DNA-binding</keyword>
<dbReference type="Proteomes" id="UP000622890">
    <property type="component" value="Unassembled WGS sequence"/>
</dbReference>
<dbReference type="RefSeq" id="WP_200597125.1">
    <property type="nucleotide sequence ID" value="NZ_JAEPBG010000017.1"/>
</dbReference>
<feature type="domain" description="HTH lysR-type" evidence="5">
    <location>
        <begin position="1"/>
        <end position="58"/>
    </location>
</feature>
<dbReference type="InterPro" id="IPR036388">
    <property type="entry name" value="WH-like_DNA-bd_sf"/>
</dbReference>
<dbReference type="FunFam" id="1.10.10.10:FF:000001">
    <property type="entry name" value="LysR family transcriptional regulator"/>
    <property type="match status" value="1"/>
</dbReference>
<dbReference type="Gene3D" id="3.40.190.290">
    <property type="match status" value="1"/>
</dbReference>
<evidence type="ECO:0000313" key="7">
    <source>
        <dbReference type="Proteomes" id="UP000622890"/>
    </source>
</evidence>
<dbReference type="Pfam" id="PF03466">
    <property type="entry name" value="LysR_substrate"/>
    <property type="match status" value="1"/>
</dbReference>
<evidence type="ECO:0000256" key="4">
    <source>
        <dbReference type="ARBA" id="ARBA00023163"/>
    </source>
</evidence>
<organism evidence="6 7">
    <name type="scientific">Noviherbaspirillum pedocola</name>
    <dbReference type="NCBI Taxonomy" id="2801341"/>
    <lineage>
        <taxon>Bacteria</taxon>
        <taxon>Pseudomonadati</taxon>
        <taxon>Pseudomonadota</taxon>
        <taxon>Betaproteobacteria</taxon>
        <taxon>Burkholderiales</taxon>
        <taxon>Oxalobacteraceae</taxon>
        <taxon>Noviherbaspirillum</taxon>
    </lineage>
</organism>
<dbReference type="InterPro" id="IPR050950">
    <property type="entry name" value="HTH-type_LysR_regulators"/>
</dbReference>
<protein>
    <submittedName>
        <fullName evidence="6">LysR family transcriptional regulator</fullName>
    </submittedName>
</protein>
<dbReference type="Gene3D" id="1.10.10.10">
    <property type="entry name" value="Winged helix-like DNA-binding domain superfamily/Winged helix DNA-binding domain"/>
    <property type="match status" value="1"/>
</dbReference>
<keyword evidence="4" id="KW-0804">Transcription</keyword>
<dbReference type="SUPFAM" id="SSF53850">
    <property type="entry name" value="Periplasmic binding protein-like II"/>
    <property type="match status" value="1"/>
</dbReference>
<dbReference type="Pfam" id="PF00126">
    <property type="entry name" value="HTH_1"/>
    <property type="match status" value="1"/>
</dbReference>
<keyword evidence="2" id="KW-0805">Transcription regulation</keyword>
<dbReference type="PROSITE" id="PS50931">
    <property type="entry name" value="HTH_LYSR"/>
    <property type="match status" value="1"/>
</dbReference>
<evidence type="ECO:0000256" key="2">
    <source>
        <dbReference type="ARBA" id="ARBA00023015"/>
    </source>
</evidence>
<evidence type="ECO:0000313" key="6">
    <source>
        <dbReference type="EMBL" id="MBK4738160.1"/>
    </source>
</evidence>
<dbReference type="GO" id="GO:0005829">
    <property type="term" value="C:cytosol"/>
    <property type="evidence" value="ECO:0007669"/>
    <property type="project" value="TreeGrafter"/>
</dbReference>
<dbReference type="AlphaFoldDB" id="A0A934W8Z3"/>
<accession>A0A934W8Z3</accession>
<dbReference type="PRINTS" id="PR00039">
    <property type="entry name" value="HTHLYSR"/>
</dbReference>
<dbReference type="PANTHER" id="PTHR30419:SF8">
    <property type="entry name" value="NITROGEN ASSIMILATION TRANSCRIPTIONAL ACTIVATOR-RELATED"/>
    <property type="match status" value="1"/>
</dbReference>
<name>A0A934W8Z3_9BURK</name>
<comment type="similarity">
    <text evidence="1">Belongs to the LysR transcriptional regulatory family.</text>
</comment>
<dbReference type="InterPro" id="IPR036390">
    <property type="entry name" value="WH_DNA-bd_sf"/>
</dbReference>
<dbReference type="PANTHER" id="PTHR30419">
    <property type="entry name" value="HTH-TYPE TRANSCRIPTIONAL REGULATOR YBHD"/>
    <property type="match status" value="1"/>
</dbReference>
<reference evidence="6" key="1">
    <citation type="submission" date="2021-01" db="EMBL/GenBank/DDBJ databases">
        <title>Genome sequence of strain Noviherbaspirillum sp. DKR-6.</title>
        <authorList>
            <person name="Chaudhary D.K."/>
        </authorList>
    </citation>
    <scope>NUCLEOTIDE SEQUENCE</scope>
    <source>
        <strain evidence="6">DKR-6</strain>
    </source>
</reference>
<dbReference type="GO" id="GO:0003700">
    <property type="term" value="F:DNA-binding transcription factor activity"/>
    <property type="evidence" value="ECO:0007669"/>
    <property type="project" value="InterPro"/>
</dbReference>
<evidence type="ECO:0000256" key="3">
    <source>
        <dbReference type="ARBA" id="ARBA00023125"/>
    </source>
</evidence>